<reference evidence="1" key="4">
    <citation type="submission" date="2025-08" db="UniProtKB">
        <authorList>
            <consortium name="Ensembl"/>
        </authorList>
    </citation>
    <scope>IDENTIFICATION</scope>
</reference>
<dbReference type="PANTHER" id="PTHR14559:SF11">
    <property type="entry name" value="SECRETED PROTEIN"/>
    <property type="match status" value="1"/>
</dbReference>
<dbReference type="AlphaFoldDB" id="A0A4W3HZC3"/>
<keyword evidence="2" id="KW-1185">Reference proteome</keyword>
<name>A0A4W3HZC3_CALMI</name>
<organism evidence="1 2">
    <name type="scientific">Callorhinchus milii</name>
    <name type="common">Ghost shark</name>
    <dbReference type="NCBI Taxonomy" id="7868"/>
    <lineage>
        <taxon>Eukaryota</taxon>
        <taxon>Metazoa</taxon>
        <taxon>Chordata</taxon>
        <taxon>Craniata</taxon>
        <taxon>Vertebrata</taxon>
        <taxon>Chondrichthyes</taxon>
        <taxon>Holocephali</taxon>
        <taxon>Chimaeriformes</taxon>
        <taxon>Callorhinchidae</taxon>
        <taxon>Callorhinchus</taxon>
    </lineage>
</organism>
<evidence type="ECO:0000313" key="1">
    <source>
        <dbReference type="Ensembl" id="ENSCMIP00000014319.1"/>
    </source>
</evidence>
<sequence length="298" mass="33417">MAAQCELNKRRVTVVCQQLEEVEKERDQAFKARNEAQASYVQSLLARDEHWRQNWALQERLDRLETQMTDRDGKSSDRQGIKCSLPTGHSLDLTDFLDSSLVSVGYRGDGNKKVEKETSFSPNLRRRNCVKRSSSSPIKVSELRAIGDEKCTELCRPAMVASVDMESEGDINRFSILPFPPSQGSLILRNKEDDPIGSLASLSLASTMDILEPSTGVRELAVSRAVYIRVNVSVQGQLDGCSLQVERGEILQVLDIELPLDSDWRCARINPHTKEDLQQVTVPGYHRYSTDAHSTHTA</sequence>
<dbReference type="STRING" id="7868.ENSCMIP00000014319"/>
<accession>A0A4W3HZC3</accession>
<proteinExistence type="predicted"/>
<reference evidence="1" key="5">
    <citation type="submission" date="2025-09" db="UniProtKB">
        <authorList>
            <consortium name="Ensembl"/>
        </authorList>
    </citation>
    <scope>IDENTIFICATION</scope>
</reference>
<evidence type="ECO:0000313" key="2">
    <source>
        <dbReference type="Proteomes" id="UP000314986"/>
    </source>
</evidence>
<dbReference type="PANTHER" id="PTHR14559">
    <property type="entry name" value="CASPASE RECRUITMENT DOMAIN FAMILY"/>
    <property type="match status" value="1"/>
</dbReference>
<dbReference type="InParanoid" id="A0A4W3HZC3"/>
<reference evidence="2" key="3">
    <citation type="journal article" date="2014" name="Nature">
        <title>Elephant shark genome provides unique insights into gnathostome evolution.</title>
        <authorList>
            <consortium name="International Elephant Shark Genome Sequencing Consortium"/>
            <person name="Venkatesh B."/>
            <person name="Lee A.P."/>
            <person name="Ravi V."/>
            <person name="Maurya A.K."/>
            <person name="Lian M.M."/>
            <person name="Swann J.B."/>
            <person name="Ohta Y."/>
            <person name="Flajnik M.F."/>
            <person name="Sutoh Y."/>
            <person name="Kasahara M."/>
            <person name="Hoon S."/>
            <person name="Gangu V."/>
            <person name="Roy S.W."/>
            <person name="Irimia M."/>
            <person name="Korzh V."/>
            <person name="Kondrychyn I."/>
            <person name="Lim Z.W."/>
            <person name="Tay B.H."/>
            <person name="Tohari S."/>
            <person name="Kong K.W."/>
            <person name="Ho S."/>
            <person name="Lorente-Galdos B."/>
            <person name="Quilez J."/>
            <person name="Marques-Bonet T."/>
            <person name="Raney B.J."/>
            <person name="Ingham P.W."/>
            <person name="Tay A."/>
            <person name="Hillier L.W."/>
            <person name="Minx P."/>
            <person name="Boehm T."/>
            <person name="Wilson R.K."/>
            <person name="Brenner S."/>
            <person name="Warren W.C."/>
        </authorList>
    </citation>
    <scope>NUCLEOTIDE SEQUENCE [LARGE SCALE GENOMIC DNA]</scope>
</reference>
<reference evidence="2" key="2">
    <citation type="journal article" date="2007" name="PLoS Biol.">
        <title>Survey sequencing and comparative analysis of the elephant shark (Callorhinchus milii) genome.</title>
        <authorList>
            <person name="Venkatesh B."/>
            <person name="Kirkness E.F."/>
            <person name="Loh Y.H."/>
            <person name="Halpern A.L."/>
            <person name="Lee A.P."/>
            <person name="Johnson J."/>
            <person name="Dandona N."/>
            <person name="Viswanathan L.D."/>
            <person name="Tay A."/>
            <person name="Venter J.C."/>
            <person name="Strausberg R.L."/>
            <person name="Brenner S."/>
        </authorList>
    </citation>
    <scope>NUCLEOTIDE SEQUENCE [LARGE SCALE GENOMIC DNA]</scope>
</reference>
<dbReference type="Ensembl" id="ENSCMIT00000014624.1">
    <property type="protein sequence ID" value="ENSCMIP00000014319.1"/>
    <property type="gene ID" value="ENSCMIG00000007104.1"/>
</dbReference>
<dbReference type="Proteomes" id="UP000314986">
    <property type="component" value="Unassembled WGS sequence"/>
</dbReference>
<dbReference type="Gene3D" id="2.30.30.40">
    <property type="entry name" value="SH3 Domains"/>
    <property type="match status" value="1"/>
</dbReference>
<protein>
    <submittedName>
        <fullName evidence="1">Uncharacterized protein</fullName>
    </submittedName>
</protein>
<reference evidence="2" key="1">
    <citation type="journal article" date="2006" name="Science">
        <title>Ancient noncoding elements conserved in the human genome.</title>
        <authorList>
            <person name="Venkatesh B."/>
            <person name="Kirkness E.F."/>
            <person name="Loh Y.H."/>
            <person name="Halpern A.L."/>
            <person name="Lee A.P."/>
            <person name="Johnson J."/>
            <person name="Dandona N."/>
            <person name="Viswanathan L.D."/>
            <person name="Tay A."/>
            <person name="Venter J.C."/>
            <person name="Strausberg R.L."/>
            <person name="Brenner S."/>
        </authorList>
    </citation>
    <scope>NUCLEOTIDE SEQUENCE [LARGE SCALE GENOMIC DNA]</scope>
</reference>